<sequence length="74" mass="8453">MKGDTQSRDDDVDCWQAWILERVGGLVVSDRRYIQILLSLARKDGSVVASFSDDLEALIPRIQQFHETKVNFCP</sequence>
<name>A0A016V654_9BILA</name>
<comment type="caution">
    <text evidence="1">The sequence shown here is derived from an EMBL/GenBank/DDBJ whole genome shotgun (WGS) entry which is preliminary data.</text>
</comment>
<organism evidence="1 2">
    <name type="scientific">Ancylostoma ceylanicum</name>
    <dbReference type="NCBI Taxonomy" id="53326"/>
    <lineage>
        <taxon>Eukaryota</taxon>
        <taxon>Metazoa</taxon>
        <taxon>Ecdysozoa</taxon>
        <taxon>Nematoda</taxon>
        <taxon>Chromadorea</taxon>
        <taxon>Rhabditida</taxon>
        <taxon>Rhabditina</taxon>
        <taxon>Rhabditomorpha</taxon>
        <taxon>Strongyloidea</taxon>
        <taxon>Ancylostomatidae</taxon>
        <taxon>Ancylostomatinae</taxon>
        <taxon>Ancylostoma</taxon>
    </lineage>
</organism>
<dbReference type="EMBL" id="JARK01001353">
    <property type="protein sequence ID" value="EYC22208.1"/>
    <property type="molecule type" value="Genomic_DNA"/>
</dbReference>
<dbReference type="AlphaFoldDB" id="A0A016V654"/>
<reference evidence="2" key="1">
    <citation type="journal article" date="2015" name="Nat. Genet.">
        <title>The genome and transcriptome of the zoonotic hookworm Ancylostoma ceylanicum identify infection-specific gene families.</title>
        <authorList>
            <person name="Schwarz E.M."/>
            <person name="Hu Y."/>
            <person name="Antoshechkin I."/>
            <person name="Miller M.M."/>
            <person name="Sternberg P.W."/>
            <person name="Aroian R.V."/>
        </authorList>
    </citation>
    <scope>NUCLEOTIDE SEQUENCE</scope>
    <source>
        <strain evidence="2">HY135</strain>
    </source>
</reference>
<evidence type="ECO:0000313" key="1">
    <source>
        <dbReference type="EMBL" id="EYC22208.1"/>
    </source>
</evidence>
<accession>A0A016V654</accession>
<evidence type="ECO:0000313" key="2">
    <source>
        <dbReference type="Proteomes" id="UP000024635"/>
    </source>
</evidence>
<protein>
    <submittedName>
        <fullName evidence="1">Uncharacterized protein</fullName>
    </submittedName>
</protein>
<gene>
    <name evidence="1" type="primary">Acey_s0017.g3213</name>
    <name evidence="1" type="ORF">Y032_0017g3213</name>
</gene>
<dbReference type="Proteomes" id="UP000024635">
    <property type="component" value="Unassembled WGS sequence"/>
</dbReference>
<proteinExistence type="predicted"/>
<keyword evidence="2" id="KW-1185">Reference proteome</keyword>